<keyword evidence="18" id="KW-1185">Reference proteome</keyword>
<evidence type="ECO:0000256" key="11">
    <source>
        <dbReference type="ARBA" id="ARBA00023136"/>
    </source>
</evidence>
<evidence type="ECO:0000256" key="12">
    <source>
        <dbReference type="ARBA" id="ARBA00023139"/>
    </source>
</evidence>
<dbReference type="InterPro" id="IPR003715">
    <property type="entry name" value="Poly_export_N"/>
</dbReference>
<organism evidence="17 18">
    <name type="scientific">Desulfovibrio legallii</name>
    <dbReference type="NCBI Taxonomy" id="571438"/>
    <lineage>
        <taxon>Bacteria</taxon>
        <taxon>Pseudomonadati</taxon>
        <taxon>Thermodesulfobacteriota</taxon>
        <taxon>Desulfovibrionia</taxon>
        <taxon>Desulfovibrionales</taxon>
        <taxon>Desulfovibrionaceae</taxon>
        <taxon>Desulfovibrio</taxon>
    </lineage>
</organism>
<keyword evidence="5" id="KW-0762">Sugar transport</keyword>
<dbReference type="STRING" id="571438.SAMN05192586_10922"/>
<keyword evidence="9" id="KW-0406">Ion transport</keyword>
<evidence type="ECO:0000256" key="14">
    <source>
        <dbReference type="ARBA" id="ARBA00023288"/>
    </source>
</evidence>
<keyword evidence="7" id="KW-0732">Signal</keyword>
<reference evidence="18" key="1">
    <citation type="submission" date="2016-10" db="EMBL/GenBank/DDBJ databases">
        <authorList>
            <person name="Varghese N."/>
            <person name="Submissions S."/>
        </authorList>
    </citation>
    <scope>NUCLEOTIDE SEQUENCE [LARGE SCALE GENOMIC DNA]</scope>
    <source>
        <strain evidence="18">KHC7</strain>
    </source>
</reference>
<evidence type="ECO:0000256" key="7">
    <source>
        <dbReference type="ARBA" id="ARBA00022729"/>
    </source>
</evidence>
<dbReference type="AlphaFoldDB" id="A0A1G7MJ14"/>
<name>A0A1G7MJ14_9BACT</name>
<sequence>MNQTRGKRLSRVFRGVTPGTFWGPCKPIIHCIVSAMSHKLCSVLLAALWLLALVGPLRAADAPQPYAANLFQGHFSQAKESKDATVIMPGDRVVLRLWGGDLTVDQTLTVADDGHLDVPQVGAIPVAGLGYDKLAEALRSKLAASGRTAVQIYAAPLDARPVAVFVTGGVQRPGRYTGTPGDPLLSFLDKAGGLDPVRGSYRDIRLVRNGATVATLDLYPFARKGVLPAVRVQEGDTLVVGDKGPSVAAVGAVRNAALFEFPKGKATGAALMELAEPQGSASHIALSGTRNGAPYSTYLPIRELRSLKLEDGDQVQFIADAPGNTIMVEVQGAVRGASRFPVRRGARLAEVKNFIAVEPGRANLDAMYIKRKSVAARQKKAIADSLRRLEETALTASSSSTDEAQIRAKEAEMVSKFVERAKAVEPEGVVVLDGGPDKADLTLEDGDVIVIPTKSDVVLVSGEVMMPQALLWSKKKDAADYIKGAGGYTNRADRDKALVLHQNGAVTQDDDDIRPGDQIMVLPKVESKSMQAVKDISQVIMQVVVSARMLLGMPSL</sequence>
<dbReference type="EMBL" id="FNBX01000009">
    <property type="protein sequence ID" value="SDF61752.1"/>
    <property type="molecule type" value="Genomic_DNA"/>
</dbReference>
<dbReference type="PANTHER" id="PTHR33619">
    <property type="entry name" value="POLYSACCHARIDE EXPORT PROTEIN GFCE-RELATED"/>
    <property type="match status" value="1"/>
</dbReference>
<gene>
    <name evidence="17" type="ORF">SAMN05192586_10922</name>
</gene>
<dbReference type="InterPro" id="IPR054765">
    <property type="entry name" value="SLBB_dom"/>
</dbReference>
<dbReference type="Pfam" id="PF22461">
    <property type="entry name" value="SLBB_2"/>
    <property type="match status" value="1"/>
</dbReference>
<comment type="similarity">
    <text evidence="2">Belongs to the BexD/CtrA/VexA family.</text>
</comment>
<keyword evidence="8" id="KW-0625">Polysaccharide transport</keyword>
<dbReference type="GO" id="GO:0006811">
    <property type="term" value="P:monoatomic ion transport"/>
    <property type="evidence" value="ECO:0007669"/>
    <property type="project" value="UniProtKB-KW"/>
</dbReference>
<dbReference type="Gene3D" id="3.10.560.10">
    <property type="entry name" value="Outer membrane lipoprotein wza domain like"/>
    <property type="match status" value="2"/>
</dbReference>
<dbReference type="GO" id="GO:0009279">
    <property type="term" value="C:cell outer membrane"/>
    <property type="evidence" value="ECO:0007669"/>
    <property type="project" value="UniProtKB-SubCell"/>
</dbReference>
<dbReference type="GO" id="GO:0015159">
    <property type="term" value="F:polysaccharide transmembrane transporter activity"/>
    <property type="evidence" value="ECO:0007669"/>
    <property type="project" value="InterPro"/>
</dbReference>
<evidence type="ECO:0000256" key="8">
    <source>
        <dbReference type="ARBA" id="ARBA00023047"/>
    </source>
</evidence>
<dbReference type="InterPro" id="IPR049712">
    <property type="entry name" value="Poly_export"/>
</dbReference>
<evidence type="ECO:0000259" key="16">
    <source>
        <dbReference type="Pfam" id="PF22461"/>
    </source>
</evidence>
<keyword evidence="3" id="KW-0813">Transport</keyword>
<keyword evidence="12" id="KW-0564">Palmitate</keyword>
<keyword evidence="4" id="KW-1134">Transmembrane beta strand</keyword>
<dbReference type="PANTHER" id="PTHR33619:SF3">
    <property type="entry name" value="POLYSACCHARIDE EXPORT PROTEIN GFCE-RELATED"/>
    <property type="match status" value="1"/>
</dbReference>
<comment type="subcellular location">
    <subcellularLocation>
        <location evidence="1">Cell outer membrane</location>
        <topology evidence="1">Multi-pass membrane protein</topology>
    </subcellularLocation>
</comment>
<evidence type="ECO:0000256" key="3">
    <source>
        <dbReference type="ARBA" id="ARBA00022448"/>
    </source>
</evidence>
<dbReference type="GO" id="GO:0015288">
    <property type="term" value="F:porin activity"/>
    <property type="evidence" value="ECO:0007669"/>
    <property type="project" value="UniProtKB-KW"/>
</dbReference>
<protein>
    <submittedName>
        <fullName evidence="17">Protein involved in polysaccharide export, contains SLBB domain of the beta-grasp fold</fullName>
    </submittedName>
</protein>
<evidence type="ECO:0000256" key="4">
    <source>
        <dbReference type="ARBA" id="ARBA00022452"/>
    </source>
</evidence>
<dbReference type="GO" id="GO:0046930">
    <property type="term" value="C:pore complex"/>
    <property type="evidence" value="ECO:0007669"/>
    <property type="project" value="UniProtKB-KW"/>
</dbReference>
<feature type="domain" description="Polysaccharide export protein N-terminal" evidence="15">
    <location>
        <begin position="81"/>
        <end position="144"/>
    </location>
</feature>
<evidence type="ECO:0000256" key="6">
    <source>
        <dbReference type="ARBA" id="ARBA00022692"/>
    </source>
</evidence>
<keyword evidence="11" id="KW-0472">Membrane</keyword>
<evidence type="ECO:0000256" key="13">
    <source>
        <dbReference type="ARBA" id="ARBA00023237"/>
    </source>
</evidence>
<keyword evidence="13" id="KW-0998">Cell outer membrane</keyword>
<evidence type="ECO:0000256" key="9">
    <source>
        <dbReference type="ARBA" id="ARBA00023065"/>
    </source>
</evidence>
<dbReference type="Proteomes" id="UP000199355">
    <property type="component" value="Unassembled WGS sequence"/>
</dbReference>
<accession>A0A1G7MJ14</accession>
<keyword evidence="6" id="KW-0812">Transmembrane</keyword>
<evidence type="ECO:0000256" key="1">
    <source>
        <dbReference type="ARBA" id="ARBA00004571"/>
    </source>
</evidence>
<evidence type="ECO:0000256" key="5">
    <source>
        <dbReference type="ARBA" id="ARBA00022597"/>
    </source>
</evidence>
<keyword evidence="14" id="KW-0449">Lipoprotein</keyword>
<evidence type="ECO:0000313" key="17">
    <source>
        <dbReference type="EMBL" id="SDF61752.1"/>
    </source>
</evidence>
<dbReference type="Pfam" id="PF02563">
    <property type="entry name" value="Poly_export"/>
    <property type="match status" value="1"/>
</dbReference>
<evidence type="ECO:0000256" key="10">
    <source>
        <dbReference type="ARBA" id="ARBA00023114"/>
    </source>
</evidence>
<evidence type="ECO:0000259" key="15">
    <source>
        <dbReference type="Pfam" id="PF02563"/>
    </source>
</evidence>
<feature type="domain" description="SLBB" evidence="16">
    <location>
        <begin position="164"/>
        <end position="240"/>
    </location>
</feature>
<evidence type="ECO:0000313" key="18">
    <source>
        <dbReference type="Proteomes" id="UP000199355"/>
    </source>
</evidence>
<keyword evidence="10" id="KW-0626">Porin</keyword>
<evidence type="ECO:0000256" key="2">
    <source>
        <dbReference type="ARBA" id="ARBA00009450"/>
    </source>
</evidence>
<proteinExistence type="inferred from homology"/>